<dbReference type="Proteomes" id="UP000290289">
    <property type="component" value="Chromosome 15"/>
</dbReference>
<name>A0A498HWX7_MALDO</name>
<comment type="caution">
    <text evidence="2">The sequence shown here is derived from an EMBL/GenBank/DDBJ whole genome shotgun (WGS) entry which is preliminary data.</text>
</comment>
<feature type="domain" description="RNase H type-1" evidence="1">
    <location>
        <begin position="52"/>
        <end position="121"/>
    </location>
</feature>
<dbReference type="AlphaFoldDB" id="A0A498HWX7"/>
<evidence type="ECO:0000259" key="1">
    <source>
        <dbReference type="Pfam" id="PF13456"/>
    </source>
</evidence>
<gene>
    <name evidence="2" type="ORF">DVH24_029375</name>
</gene>
<dbReference type="Pfam" id="PF13456">
    <property type="entry name" value="RVT_3"/>
    <property type="match status" value="1"/>
</dbReference>
<protein>
    <recommendedName>
        <fullName evidence="1">RNase H type-1 domain-containing protein</fullName>
    </recommendedName>
</protein>
<proteinExistence type="predicted"/>
<evidence type="ECO:0000313" key="2">
    <source>
        <dbReference type="EMBL" id="RXH74654.1"/>
    </source>
</evidence>
<dbReference type="InterPro" id="IPR002156">
    <property type="entry name" value="RNaseH_domain"/>
</dbReference>
<dbReference type="InterPro" id="IPR044730">
    <property type="entry name" value="RNase_H-like_dom_plant"/>
</dbReference>
<evidence type="ECO:0000313" key="3">
    <source>
        <dbReference type="Proteomes" id="UP000290289"/>
    </source>
</evidence>
<sequence length="122" mass="13678">MERVDCVRMQEGWRGVGHHGKEYKEGDRCVEETNIGCWKVNCDGGRGGVRAASSLAIEAMKVKEALWACVEKGYQQVILESDSLNLISMLNGKEIYDAANESLIFDVRELAKHLRAVEYGWA</sequence>
<dbReference type="GO" id="GO:0004523">
    <property type="term" value="F:RNA-DNA hybrid ribonuclease activity"/>
    <property type="evidence" value="ECO:0007669"/>
    <property type="project" value="InterPro"/>
</dbReference>
<accession>A0A498HWX7</accession>
<organism evidence="2 3">
    <name type="scientific">Malus domestica</name>
    <name type="common">Apple</name>
    <name type="synonym">Pyrus malus</name>
    <dbReference type="NCBI Taxonomy" id="3750"/>
    <lineage>
        <taxon>Eukaryota</taxon>
        <taxon>Viridiplantae</taxon>
        <taxon>Streptophyta</taxon>
        <taxon>Embryophyta</taxon>
        <taxon>Tracheophyta</taxon>
        <taxon>Spermatophyta</taxon>
        <taxon>Magnoliopsida</taxon>
        <taxon>eudicotyledons</taxon>
        <taxon>Gunneridae</taxon>
        <taxon>Pentapetalae</taxon>
        <taxon>rosids</taxon>
        <taxon>fabids</taxon>
        <taxon>Rosales</taxon>
        <taxon>Rosaceae</taxon>
        <taxon>Amygdaloideae</taxon>
        <taxon>Maleae</taxon>
        <taxon>Malus</taxon>
    </lineage>
</organism>
<dbReference type="CDD" id="cd06222">
    <property type="entry name" value="RNase_H_like"/>
    <property type="match status" value="1"/>
</dbReference>
<dbReference type="EMBL" id="RDQH01000341">
    <property type="protein sequence ID" value="RXH74654.1"/>
    <property type="molecule type" value="Genomic_DNA"/>
</dbReference>
<dbReference type="GO" id="GO:0003676">
    <property type="term" value="F:nucleic acid binding"/>
    <property type="evidence" value="ECO:0007669"/>
    <property type="project" value="InterPro"/>
</dbReference>
<reference evidence="2 3" key="1">
    <citation type="submission" date="2018-10" db="EMBL/GenBank/DDBJ databases">
        <title>A high-quality apple genome assembly.</title>
        <authorList>
            <person name="Hu J."/>
        </authorList>
    </citation>
    <scope>NUCLEOTIDE SEQUENCE [LARGE SCALE GENOMIC DNA]</scope>
    <source>
        <strain evidence="3">cv. HFTH1</strain>
        <tissue evidence="2">Young leaf</tissue>
    </source>
</reference>
<keyword evidence="3" id="KW-1185">Reference proteome</keyword>